<dbReference type="InterPro" id="IPR011022">
    <property type="entry name" value="Arrestin_C-like"/>
</dbReference>
<organism evidence="9 10">
    <name type="scientific">Culex pipiens pipiens</name>
    <name type="common">Northern house mosquito</name>
    <dbReference type="NCBI Taxonomy" id="38569"/>
    <lineage>
        <taxon>Eukaryota</taxon>
        <taxon>Metazoa</taxon>
        <taxon>Ecdysozoa</taxon>
        <taxon>Arthropoda</taxon>
        <taxon>Hexapoda</taxon>
        <taxon>Insecta</taxon>
        <taxon>Pterygota</taxon>
        <taxon>Neoptera</taxon>
        <taxon>Endopterygota</taxon>
        <taxon>Diptera</taxon>
        <taxon>Nematocera</taxon>
        <taxon>Culicoidea</taxon>
        <taxon>Culicidae</taxon>
        <taxon>Culicinae</taxon>
        <taxon>Culicini</taxon>
        <taxon>Culex</taxon>
        <taxon>Culex</taxon>
    </lineage>
</organism>
<evidence type="ECO:0000256" key="3">
    <source>
        <dbReference type="ARBA" id="ARBA00022606"/>
    </source>
</evidence>
<proteinExistence type="inferred from homology"/>
<dbReference type="InterPro" id="IPR005178">
    <property type="entry name" value="Ostalpha/TMEM184C"/>
</dbReference>
<evidence type="ECO:0000313" key="10">
    <source>
        <dbReference type="Proteomes" id="UP001562425"/>
    </source>
</evidence>
<keyword evidence="6 7" id="KW-0472">Membrane</keyword>
<comment type="subcellular location">
    <subcellularLocation>
        <location evidence="1">Membrane</location>
        <topology evidence="1">Multi-pass membrane protein</topology>
    </subcellularLocation>
</comment>
<keyword evidence="4 7" id="KW-0812">Transmembrane</keyword>
<gene>
    <name evidence="9" type="ORF">pipiens_008684</name>
</gene>
<dbReference type="InterPro" id="IPR011021">
    <property type="entry name" value="Arrestin-like_N"/>
</dbReference>
<sequence length="634" mass="71933">MPGKDKKNDSKHIKCDIQFDGNPTGVYKPGETVSGMVELTLEKNKKFRGICLCINGFAATYWSVKLKNELEKKRKTHLKGREDYFSTINYLVGSDVGNPLEVVAGTYRYPFSCVIPANAPASMEGRYGHIRYLVKLSLERPWKHDIVYEREMTVRGIYDLIPHFDTLSMPSQAEAMTSFYFGFTEPLVVSASISKSGFAPGDIIELTVHVNNQSSVDVRTIVMKLQRVDTFISQIPRVDQYIERTVLEERTTSKISKRSDISFEENILVGAGIPSDVERCRIIQTKYEVEIIVHPIRSRKRLVLNLPIVLGTTSIANMDAHVERVVDKQREALEGFSPPQPSAPQSEDGPSYIPSVEEYFAAYTTALIVLLAVLAVFLVLVTVLYVQIVKHLVRQYEPRCQKALIFSNGIYLVIVALCIVALAVPVASEKMELVSVILFSWSVLALYMYIVMVAGGHDNVGNYYESNNSSLGQGGRIKRILFKLFGKYKRVRIYIIQFPIVTTILNIIQIVYYFTDVDRYYRTVYAFLPFSLTSILLYLISFSLLVNFLGPSFPDQQIKKKFQFLRLAVLVIKIQTTILETIFRQLHFECDTFAGEAWSLYNLIKQPLIVVQISLLALATWNIYRKEAKDGDGV</sequence>
<dbReference type="Pfam" id="PF03619">
    <property type="entry name" value="Solute_trans_a"/>
    <property type="match status" value="1"/>
</dbReference>
<dbReference type="Proteomes" id="UP001562425">
    <property type="component" value="Unassembled WGS sequence"/>
</dbReference>
<dbReference type="AlphaFoldDB" id="A0ABD1DGQ7"/>
<name>A0ABD1DGQ7_CULPP</name>
<feature type="transmembrane region" description="Helical" evidence="7">
    <location>
        <begin position="360"/>
        <end position="388"/>
    </location>
</feature>
<comment type="similarity">
    <text evidence="2">Belongs to the arrestin family.</text>
</comment>
<keyword evidence="3" id="KW-0716">Sensory transduction</keyword>
<accession>A0ABD1DGQ7</accession>
<dbReference type="PANTHER" id="PTHR11188:SF167">
    <property type="entry name" value="ARRESTIN C-TERMINAL-LIKE DOMAIN-CONTAINING PROTEIN-RELATED"/>
    <property type="match status" value="1"/>
</dbReference>
<evidence type="ECO:0000256" key="4">
    <source>
        <dbReference type="ARBA" id="ARBA00022692"/>
    </source>
</evidence>
<dbReference type="Gene3D" id="2.60.40.640">
    <property type="match status" value="2"/>
</dbReference>
<dbReference type="SMART" id="SM01417">
    <property type="entry name" value="Solute_trans_a"/>
    <property type="match status" value="1"/>
</dbReference>
<keyword evidence="10" id="KW-1185">Reference proteome</keyword>
<protein>
    <recommendedName>
        <fullName evidence="8">Arrestin C-terminal-like domain-containing protein</fullName>
    </recommendedName>
</protein>
<dbReference type="InterPro" id="IPR050357">
    <property type="entry name" value="Arrestin_domain-protein"/>
</dbReference>
<feature type="transmembrane region" description="Helical" evidence="7">
    <location>
        <begin position="493"/>
        <end position="514"/>
    </location>
</feature>
<dbReference type="InterPro" id="IPR014756">
    <property type="entry name" value="Ig_E-set"/>
</dbReference>
<evidence type="ECO:0000313" key="9">
    <source>
        <dbReference type="EMBL" id="KAL1398791.1"/>
    </source>
</evidence>
<evidence type="ECO:0000256" key="2">
    <source>
        <dbReference type="ARBA" id="ARBA00005298"/>
    </source>
</evidence>
<feature type="transmembrane region" description="Helical" evidence="7">
    <location>
        <begin position="433"/>
        <end position="454"/>
    </location>
</feature>
<feature type="transmembrane region" description="Helical" evidence="7">
    <location>
        <begin position="603"/>
        <end position="624"/>
    </location>
</feature>
<evidence type="ECO:0000256" key="6">
    <source>
        <dbReference type="ARBA" id="ARBA00023136"/>
    </source>
</evidence>
<evidence type="ECO:0000256" key="5">
    <source>
        <dbReference type="ARBA" id="ARBA00022989"/>
    </source>
</evidence>
<dbReference type="SMART" id="SM01017">
    <property type="entry name" value="Arrestin_C"/>
    <property type="match status" value="1"/>
</dbReference>
<evidence type="ECO:0000256" key="1">
    <source>
        <dbReference type="ARBA" id="ARBA00004141"/>
    </source>
</evidence>
<dbReference type="EMBL" id="JBEHCU010005771">
    <property type="protein sequence ID" value="KAL1398791.1"/>
    <property type="molecule type" value="Genomic_DNA"/>
</dbReference>
<dbReference type="InterPro" id="IPR014752">
    <property type="entry name" value="Arrestin-like_C"/>
</dbReference>
<keyword evidence="5 7" id="KW-1133">Transmembrane helix</keyword>
<dbReference type="Pfam" id="PF02752">
    <property type="entry name" value="Arrestin_C"/>
    <property type="match status" value="1"/>
</dbReference>
<evidence type="ECO:0000256" key="7">
    <source>
        <dbReference type="SAM" id="Phobius"/>
    </source>
</evidence>
<dbReference type="PANTHER" id="PTHR11188">
    <property type="entry name" value="ARRESTIN DOMAIN CONTAINING PROTEIN"/>
    <property type="match status" value="1"/>
</dbReference>
<feature type="transmembrane region" description="Helical" evidence="7">
    <location>
        <begin position="409"/>
        <end position="427"/>
    </location>
</feature>
<reference evidence="9 10" key="1">
    <citation type="submission" date="2024-05" db="EMBL/GenBank/DDBJ databases">
        <title>Culex pipiens pipiens assembly and annotation.</title>
        <authorList>
            <person name="Alout H."/>
            <person name="Durand T."/>
        </authorList>
    </citation>
    <scope>NUCLEOTIDE SEQUENCE [LARGE SCALE GENOMIC DNA]</scope>
    <source>
        <strain evidence="9">HA-2024</strain>
        <tissue evidence="9">Whole body</tissue>
    </source>
</reference>
<comment type="caution">
    <text evidence="9">The sequence shown here is derived from an EMBL/GenBank/DDBJ whole genome shotgun (WGS) entry which is preliminary data.</text>
</comment>
<dbReference type="Pfam" id="PF00339">
    <property type="entry name" value="Arrestin_N"/>
    <property type="match status" value="1"/>
</dbReference>
<dbReference type="SUPFAM" id="SSF81296">
    <property type="entry name" value="E set domains"/>
    <property type="match status" value="2"/>
</dbReference>
<evidence type="ECO:0000259" key="8">
    <source>
        <dbReference type="SMART" id="SM01017"/>
    </source>
</evidence>
<feature type="transmembrane region" description="Helical" evidence="7">
    <location>
        <begin position="526"/>
        <end position="550"/>
    </location>
</feature>
<dbReference type="GO" id="GO:0016020">
    <property type="term" value="C:membrane"/>
    <property type="evidence" value="ECO:0007669"/>
    <property type="project" value="UniProtKB-SubCell"/>
</dbReference>
<feature type="domain" description="Arrestin C-terminal-like" evidence="8">
    <location>
        <begin position="183"/>
        <end position="315"/>
    </location>
</feature>